<feature type="signal peptide" evidence="8">
    <location>
        <begin position="1"/>
        <end position="19"/>
    </location>
</feature>
<evidence type="ECO:0000256" key="4">
    <source>
        <dbReference type="ARBA" id="ARBA00022692"/>
    </source>
</evidence>
<feature type="transmembrane region" description="Helical" evidence="7">
    <location>
        <begin position="426"/>
        <end position="443"/>
    </location>
</feature>
<feature type="transmembrane region" description="Helical" evidence="7">
    <location>
        <begin position="534"/>
        <end position="554"/>
    </location>
</feature>
<evidence type="ECO:0000256" key="1">
    <source>
        <dbReference type="ARBA" id="ARBA00004651"/>
    </source>
</evidence>
<feature type="chain" id="PRO_5035754666" evidence="8">
    <location>
        <begin position="20"/>
        <end position="584"/>
    </location>
</feature>
<evidence type="ECO:0000256" key="6">
    <source>
        <dbReference type="ARBA" id="ARBA00023136"/>
    </source>
</evidence>
<comment type="similarity">
    <text evidence="2">Belongs to the TMEM8 family.</text>
</comment>
<dbReference type="AlphaFoldDB" id="A0A8S9IFB9"/>
<evidence type="ECO:0000256" key="7">
    <source>
        <dbReference type="SAM" id="Phobius"/>
    </source>
</evidence>
<reference evidence="9" key="1">
    <citation type="submission" date="2019-12" db="EMBL/GenBank/DDBJ databases">
        <title>Genome sequencing and annotation of Brassica cretica.</title>
        <authorList>
            <person name="Studholme D.J."/>
            <person name="Sarris P.F."/>
        </authorList>
    </citation>
    <scope>NUCLEOTIDE SEQUENCE</scope>
    <source>
        <strain evidence="9">PFS-001/15</strain>
        <tissue evidence="9">Leaf</tissue>
    </source>
</reference>
<organism evidence="9 10">
    <name type="scientific">Brassica cretica</name>
    <name type="common">Mustard</name>
    <dbReference type="NCBI Taxonomy" id="69181"/>
    <lineage>
        <taxon>Eukaryota</taxon>
        <taxon>Viridiplantae</taxon>
        <taxon>Streptophyta</taxon>
        <taxon>Embryophyta</taxon>
        <taxon>Tracheophyta</taxon>
        <taxon>Spermatophyta</taxon>
        <taxon>Magnoliopsida</taxon>
        <taxon>eudicotyledons</taxon>
        <taxon>Gunneridae</taxon>
        <taxon>Pentapetalae</taxon>
        <taxon>rosids</taxon>
        <taxon>malvids</taxon>
        <taxon>Brassicales</taxon>
        <taxon>Brassicaceae</taxon>
        <taxon>Brassiceae</taxon>
        <taxon>Brassica</taxon>
    </lineage>
</organism>
<dbReference type="PANTHER" id="PTHR14319:SF3">
    <property type="entry name" value="TRANSMEMBRANE PROTEIN-LIKE PROTEIN"/>
    <property type="match status" value="1"/>
</dbReference>
<dbReference type="InterPro" id="IPR021910">
    <property type="entry name" value="NGX6/PGAP6/MYMK"/>
</dbReference>
<dbReference type="Proteomes" id="UP000712281">
    <property type="component" value="Unassembled WGS sequence"/>
</dbReference>
<evidence type="ECO:0000313" key="10">
    <source>
        <dbReference type="Proteomes" id="UP000712281"/>
    </source>
</evidence>
<dbReference type="EMBL" id="QGKW02001911">
    <property type="protein sequence ID" value="KAF2568429.1"/>
    <property type="molecule type" value="Genomic_DNA"/>
</dbReference>
<name>A0A8S9IFB9_BRACR</name>
<comment type="subcellular location">
    <subcellularLocation>
        <location evidence="1">Cell membrane</location>
        <topology evidence="1">Multi-pass membrane protein</topology>
    </subcellularLocation>
</comment>
<keyword evidence="3" id="KW-1003">Cell membrane</keyword>
<evidence type="ECO:0000313" key="9">
    <source>
        <dbReference type="EMBL" id="KAF2568429.1"/>
    </source>
</evidence>
<accession>A0A8S9IFB9</accession>
<keyword evidence="5 7" id="KW-1133">Transmembrane helix</keyword>
<keyword evidence="8" id="KW-0732">Signal</keyword>
<evidence type="ECO:0000256" key="8">
    <source>
        <dbReference type="SAM" id="SignalP"/>
    </source>
</evidence>
<feature type="transmembrane region" description="Helical" evidence="7">
    <location>
        <begin position="449"/>
        <end position="469"/>
    </location>
</feature>
<evidence type="ECO:0000256" key="2">
    <source>
        <dbReference type="ARBA" id="ARBA00005542"/>
    </source>
</evidence>
<gene>
    <name evidence="9" type="ORF">F2Q68_00024019</name>
</gene>
<feature type="transmembrane region" description="Helical" evidence="7">
    <location>
        <begin position="402"/>
        <end position="419"/>
    </location>
</feature>
<keyword evidence="4 7" id="KW-0812">Transmembrane</keyword>
<proteinExistence type="inferred from homology"/>
<dbReference type="PANTHER" id="PTHR14319">
    <property type="entry name" value="FIVE-SPAN TRANSMEMBRANE PROTEIN M83"/>
    <property type="match status" value="1"/>
</dbReference>
<sequence>MAKISILGLTALLVFFSWAVSICDSLQESVIDEDNNGSFFTVSSFRYPKSQVRPYDTRYIRVDLPPWFSSLNVAMESDVGISAKSVSKISKSLLPVICFRDGSPPLPDASTNALKGLELGRLFNGSFEGAQDIEIAEQCYPMQKNISLRLTNEQISPGAWYVGLFNGIGVTRTQGKMIVSSSAFSFSANITVEGCKTATMWGPSCNQTIYPLSCSRFDNQTGSVVSCSDSSPNSCLTGVETKTYALDVDGISEQLVITASSVKVDSNESYLMCYARFGAIASETLHDYAGDIHKAPLVINKPKVGRWYIVASFSGRENRLVQGTSDSSSKVCFSLNVKVLGCPVGKAGPNCGQQIYMLQAVMRRGWLTPFESYYLPVEDASSPSDSTTDFPLEPILSNFMDFWLSFMAVIGTFVYLSTADESVKRTIHTVVAILTALLALTKATRASNVIIVLAIGSVGLLIGFLVEFITKYRSYCGSAGFSMNMLDRPRAVKEWFSSLIKTLKKRFHWGFMAAGLVAFTMAAISFKVETSSSYWIWHSIWHFTIYTSSFFFLCSKIAIVNNENQPLQGADNYELTRQDSLPRN</sequence>
<evidence type="ECO:0000256" key="5">
    <source>
        <dbReference type="ARBA" id="ARBA00022989"/>
    </source>
</evidence>
<protein>
    <submittedName>
        <fullName evidence="9">Uncharacterized protein</fullName>
    </submittedName>
</protein>
<evidence type="ECO:0000256" key="3">
    <source>
        <dbReference type="ARBA" id="ARBA00022475"/>
    </source>
</evidence>
<keyword evidence="6 7" id="KW-0472">Membrane</keyword>
<dbReference type="Pfam" id="PF12036">
    <property type="entry name" value="DUF3522"/>
    <property type="match status" value="1"/>
</dbReference>
<feature type="transmembrane region" description="Helical" evidence="7">
    <location>
        <begin position="507"/>
        <end position="528"/>
    </location>
</feature>
<comment type="caution">
    <text evidence="9">The sequence shown here is derived from an EMBL/GenBank/DDBJ whole genome shotgun (WGS) entry which is preliminary data.</text>
</comment>
<dbReference type="GO" id="GO:0005886">
    <property type="term" value="C:plasma membrane"/>
    <property type="evidence" value="ECO:0007669"/>
    <property type="project" value="UniProtKB-SubCell"/>
</dbReference>